<protein>
    <submittedName>
        <fullName evidence="2">1,3-beta-galactosyl-N-acetylhexosamine phosphorylase N-terminal domain-containing protein</fullName>
    </submittedName>
</protein>
<reference evidence="2 3" key="1">
    <citation type="submission" date="2023-10" db="EMBL/GenBank/DDBJ databases">
        <title>Virgibacillus soli CC-YMP-6 genome.</title>
        <authorList>
            <person name="Miliotis G."/>
            <person name="Sengupta P."/>
            <person name="Hameed A."/>
            <person name="Chuvochina M."/>
            <person name="Mcdonagh F."/>
            <person name="Simpson A.C."/>
            <person name="Singh N.K."/>
            <person name="Rekha P.D."/>
            <person name="Raman K."/>
            <person name="Hugenholtz P."/>
            <person name="Venkateswaran K."/>
        </authorList>
    </citation>
    <scope>NUCLEOTIDE SEQUENCE [LARGE SCALE GENOMIC DNA]</scope>
    <source>
        <strain evidence="2 3">CC-YMP-6</strain>
    </source>
</reference>
<dbReference type="Gene3D" id="3.20.20.80">
    <property type="entry name" value="Glycosidases"/>
    <property type="match status" value="1"/>
</dbReference>
<sequence>MQARRAILRSPIQRMGYGGYLSLALDFPDFVKRVEEITNEFREIHDHSKETSSYKAPFKVAILNSWGK</sequence>
<evidence type="ECO:0000313" key="3">
    <source>
        <dbReference type="Proteomes" id="UP001275315"/>
    </source>
</evidence>
<dbReference type="EMBL" id="JAWDIQ010000002">
    <property type="protein sequence ID" value="MDY0409232.1"/>
    <property type="molecule type" value="Genomic_DNA"/>
</dbReference>
<organism evidence="2 3">
    <name type="scientific">Paracerasibacillus soli</name>
    <dbReference type="NCBI Taxonomy" id="480284"/>
    <lineage>
        <taxon>Bacteria</taxon>
        <taxon>Bacillati</taxon>
        <taxon>Bacillota</taxon>
        <taxon>Bacilli</taxon>
        <taxon>Bacillales</taxon>
        <taxon>Bacillaceae</taxon>
        <taxon>Paracerasibacillus</taxon>
    </lineage>
</organism>
<gene>
    <name evidence="2" type="ORF">RWD45_12480</name>
</gene>
<evidence type="ECO:0000313" key="2">
    <source>
        <dbReference type="EMBL" id="MDY0409232.1"/>
    </source>
</evidence>
<proteinExistence type="predicted"/>
<dbReference type="InterPro" id="IPR035080">
    <property type="entry name" value="Lact_bio_phlase-like_N"/>
</dbReference>
<feature type="domain" description="Lacto-N-biose phosphorylase-like N-terminal TIM barrel" evidence="1">
    <location>
        <begin position="1"/>
        <end position="55"/>
    </location>
</feature>
<comment type="caution">
    <text evidence="2">The sequence shown here is derived from an EMBL/GenBank/DDBJ whole genome shotgun (WGS) entry which is preliminary data.</text>
</comment>
<keyword evidence="3" id="KW-1185">Reference proteome</keyword>
<dbReference type="Proteomes" id="UP001275315">
    <property type="component" value="Unassembled WGS sequence"/>
</dbReference>
<name>A0ABU5CS85_9BACI</name>
<evidence type="ECO:0000259" key="1">
    <source>
        <dbReference type="Pfam" id="PF09508"/>
    </source>
</evidence>
<dbReference type="Pfam" id="PF09508">
    <property type="entry name" value="Lact_bio_phlase"/>
    <property type="match status" value="1"/>
</dbReference>
<accession>A0ABU5CS85</accession>